<accession>A0A2V4BLX6</accession>
<keyword evidence="3" id="KW-1185">Reference proteome</keyword>
<dbReference type="OrthoDB" id="1374894at2"/>
<feature type="region of interest" description="Disordered" evidence="1">
    <location>
        <begin position="1"/>
        <end position="38"/>
    </location>
</feature>
<feature type="compositionally biased region" description="Basic and acidic residues" evidence="1">
    <location>
        <begin position="17"/>
        <end position="38"/>
    </location>
</feature>
<dbReference type="AlphaFoldDB" id="A0A2V4BLX6"/>
<protein>
    <submittedName>
        <fullName evidence="2">Uncharacterized protein</fullName>
    </submittedName>
</protein>
<feature type="compositionally biased region" description="Polar residues" evidence="1">
    <location>
        <begin position="98"/>
        <end position="109"/>
    </location>
</feature>
<dbReference type="RefSeq" id="WP_110307587.1">
    <property type="nucleotide sequence ID" value="NZ_QJHK01000014.1"/>
</dbReference>
<feature type="compositionally biased region" description="Basic and acidic residues" evidence="1">
    <location>
        <begin position="110"/>
        <end position="124"/>
    </location>
</feature>
<evidence type="ECO:0000256" key="1">
    <source>
        <dbReference type="SAM" id="MobiDB-lite"/>
    </source>
</evidence>
<comment type="caution">
    <text evidence="2">The sequence shown here is derived from an EMBL/GenBank/DDBJ whole genome shotgun (WGS) entry which is preliminary data.</text>
</comment>
<gene>
    <name evidence="2" type="ORF">DMB65_15700</name>
</gene>
<proteinExistence type="predicted"/>
<feature type="region of interest" description="Disordered" evidence="1">
    <location>
        <begin position="63"/>
        <end position="124"/>
    </location>
</feature>
<dbReference type="Proteomes" id="UP000247903">
    <property type="component" value="Unassembled WGS sequence"/>
</dbReference>
<evidence type="ECO:0000313" key="2">
    <source>
        <dbReference type="EMBL" id="PXY39965.1"/>
    </source>
</evidence>
<feature type="compositionally biased region" description="Basic and acidic residues" evidence="1">
    <location>
        <begin position="85"/>
        <end position="97"/>
    </location>
</feature>
<feature type="compositionally biased region" description="Polar residues" evidence="1">
    <location>
        <begin position="70"/>
        <end position="79"/>
    </location>
</feature>
<name>A0A2V4BLX6_9FLAO</name>
<sequence length="124" mass="14045">MKTNYLGAKKINGAQKNIEESKGKNVSHDSELKESKLNKEIVTDAEGNKKLLDRARNVNQEIEKVPNKVVTENPNSNRGVLTEEEANKTVENKDRNSDITPNRYPNSNPESHEDRGNMKLDEEN</sequence>
<organism evidence="2 3">
    <name type="scientific">Flavobacterium cheongpyeongense</name>
    <dbReference type="NCBI Taxonomy" id="2212651"/>
    <lineage>
        <taxon>Bacteria</taxon>
        <taxon>Pseudomonadati</taxon>
        <taxon>Bacteroidota</taxon>
        <taxon>Flavobacteriia</taxon>
        <taxon>Flavobacteriales</taxon>
        <taxon>Flavobacteriaceae</taxon>
        <taxon>Flavobacterium</taxon>
    </lineage>
</organism>
<reference evidence="2 3" key="1">
    <citation type="submission" date="2018-05" db="EMBL/GenBank/DDBJ databases">
        <title>Flavobacterium sp. strain IMCC34759, incomplete genome.</title>
        <authorList>
            <person name="Joung Y."/>
            <person name="Cho J."/>
        </authorList>
    </citation>
    <scope>NUCLEOTIDE SEQUENCE [LARGE SCALE GENOMIC DNA]</scope>
    <source>
        <strain evidence="2 3">IMCC34759</strain>
    </source>
</reference>
<evidence type="ECO:0000313" key="3">
    <source>
        <dbReference type="Proteomes" id="UP000247903"/>
    </source>
</evidence>
<dbReference type="EMBL" id="QJHK01000014">
    <property type="protein sequence ID" value="PXY39965.1"/>
    <property type="molecule type" value="Genomic_DNA"/>
</dbReference>